<gene>
    <name evidence="1" type="ORF">MNBD_BACTEROID07-675</name>
</gene>
<protein>
    <submittedName>
        <fullName evidence="1">Uncharacterized protein</fullName>
    </submittedName>
</protein>
<accession>A0A3B0UVA7</accession>
<organism evidence="1">
    <name type="scientific">hydrothermal vent metagenome</name>
    <dbReference type="NCBI Taxonomy" id="652676"/>
    <lineage>
        <taxon>unclassified sequences</taxon>
        <taxon>metagenomes</taxon>
        <taxon>ecological metagenomes</taxon>
    </lineage>
</organism>
<dbReference type="EMBL" id="UOET01000346">
    <property type="protein sequence ID" value="VAW29287.1"/>
    <property type="molecule type" value="Genomic_DNA"/>
</dbReference>
<evidence type="ECO:0000313" key="1">
    <source>
        <dbReference type="EMBL" id="VAW29287.1"/>
    </source>
</evidence>
<reference evidence="1" key="1">
    <citation type="submission" date="2018-06" db="EMBL/GenBank/DDBJ databases">
        <authorList>
            <person name="Zhirakovskaya E."/>
        </authorList>
    </citation>
    <scope>NUCLEOTIDE SEQUENCE</scope>
</reference>
<proteinExistence type="predicted"/>
<dbReference type="AlphaFoldDB" id="A0A3B0UVA7"/>
<sequence>MDLFYRIYPTRKNSKPIRLNIRTNVRQAIYDTIIKNGGSLQNSSYLRLL</sequence>
<name>A0A3B0UVA7_9ZZZZ</name>